<dbReference type="InterPro" id="IPR050583">
    <property type="entry name" value="Mycobacterial_A85_antigen"/>
</dbReference>
<dbReference type="EMBL" id="JAJEQF010000053">
    <property type="protein sequence ID" value="MCC2168948.1"/>
    <property type="molecule type" value="Genomic_DNA"/>
</dbReference>
<dbReference type="Pfam" id="PF00756">
    <property type="entry name" value="Esterase"/>
    <property type="match status" value="1"/>
</dbReference>
<proteinExistence type="predicted"/>
<protein>
    <recommendedName>
        <fullName evidence="3">Carbohydrate acetyl esterase/feruloyl esterase</fullName>
    </recommendedName>
</protein>
<dbReference type="PANTHER" id="PTHR48098:SF1">
    <property type="entry name" value="DIACYLGLYCEROL ACYLTRANSFERASE_MYCOLYLTRANSFERASE AG85A"/>
    <property type="match status" value="1"/>
</dbReference>
<evidence type="ECO:0008006" key="3">
    <source>
        <dbReference type="Google" id="ProtNLM"/>
    </source>
</evidence>
<dbReference type="PANTHER" id="PTHR48098">
    <property type="entry name" value="ENTEROCHELIN ESTERASE-RELATED"/>
    <property type="match status" value="1"/>
</dbReference>
<dbReference type="Gene3D" id="3.40.50.1820">
    <property type="entry name" value="alpha/beta hydrolase"/>
    <property type="match status" value="1"/>
</dbReference>
<keyword evidence="2" id="KW-1185">Reference proteome</keyword>
<evidence type="ECO:0000313" key="1">
    <source>
        <dbReference type="EMBL" id="MCC2168948.1"/>
    </source>
</evidence>
<sequence>MENKMEEISSQRKLEALEENGTFIRKDGKTFLQLDCENAKELSMKWGEKLYPFTKTGKKWILELPFSTAVNYVQICVDGQEVLSPELPIAHGYGRPYNYIELPDEDGLFELRDVPHGTLTQEFYKSKISDNWEKLILYLPPCVPSAGLPVLYLQHGFGESEISWSTTGKVNILMDNLIAAGKIKPFAIVMGNGMVKQRIDGKLKLNRALYGQMLVEEILPMLEKKYQFGGSKEKRGMAGLSMGSVQTTRIICEHPELFSEVGIFSGFLRDRIVGDEEHDGIVPKSCGQSYLKAMDDEAFNTYFHTFFRCIGDEDWFLPRFLEEDEIIQTKGVRETRKIYHGGHDWNVWRPCFADFAQMIFR</sequence>
<gene>
    <name evidence="1" type="ORF">LKD45_14845</name>
</gene>
<name>A0AAE3DP71_9FIRM</name>
<accession>A0AAE3DP71</accession>
<dbReference type="InterPro" id="IPR029058">
    <property type="entry name" value="AB_hydrolase_fold"/>
</dbReference>
<dbReference type="InterPro" id="IPR000801">
    <property type="entry name" value="Esterase-like"/>
</dbReference>
<dbReference type="RefSeq" id="WP_308729007.1">
    <property type="nucleotide sequence ID" value="NZ_JAJEQF010000053.1"/>
</dbReference>
<evidence type="ECO:0000313" key="2">
    <source>
        <dbReference type="Proteomes" id="UP001199355"/>
    </source>
</evidence>
<dbReference type="AlphaFoldDB" id="A0AAE3DP71"/>
<dbReference type="GO" id="GO:0016747">
    <property type="term" value="F:acyltransferase activity, transferring groups other than amino-acyl groups"/>
    <property type="evidence" value="ECO:0007669"/>
    <property type="project" value="TreeGrafter"/>
</dbReference>
<reference evidence="1 2" key="1">
    <citation type="submission" date="2021-10" db="EMBL/GenBank/DDBJ databases">
        <title>Anaerobic single-cell dispensing facilitates the cultivation of human gut bacteria.</title>
        <authorList>
            <person name="Afrizal A."/>
        </authorList>
    </citation>
    <scope>NUCLEOTIDE SEQUENCE [LARGE SCALE GENOMIC DNA]</scope>
    <source>
        <strain evidence="1 2">CLA-AA-H244</strain>
    </source>
</reference>
<organism evidence="1 2">
    <name type="scientific">Gallintestinimicrobium propionicum</name>
    <dbReference type="NCBI Taxonomy" id="2981770"/>
    <lineage>
        <taxon>Bacteria</taxon>
        <taxon>Bacillati</taxon>
        <taxon>Bacillota</taxon>
        <taxon>Clostridia</taxon>
        <taxon>Lachnospirales</taxon>
        <taxon>Lachnospiraceae</taxon>
        <taxon>Gallintestinimicrobium</taxon>
    </lineage>
</organism>
<dbReference type="Proteomes" id="UP001199355">
    <property type="component" value="Unassembled WGS sequence"/>
</dbReference>
<comment type="caution">
    <text evidence="1">The sequence shown here is derived from an EMBL/GenBank/DDBJ whole genome shotgun (WGS) entry which is preliminary data.</text>
</comment>
<dbReference type="SUPFAM" id="SSF53474">
    <property type="entry name" value="alpha/beta-Hydrolases"/>
    <property type="match status" value="1"/>
</dbReference>